<comment type="caution">
    <text evidence="1">The sequence shown here is derived from an EMBL/GenBank/DDBJ whole genome shotgun (WGS) entry which is preliminary data.</text>
</comment>
<dbReference type="Pfam" id="PF12900">
    <property type="entry name" value="Pyridox_ox_2"/>
    <property type="match status" value="1"/>
</dbReference>
<protein>
    <submittedName>
        <fullName evidence="1">Nitroimidazol reductase NimA-like FMN-containing flavoprotein (Pyridoxamine 5'-phosphate oxidase superfamily)</fullName>
    </submittedName>
</protein>
<keyword evidence="2" id="KW-1185">Reference proteome</keyword>
<dbReference type="EMBL" id="JAMZDX010000002">
    <property type="protein sequence ID" value="MCP2308573.1"/>
    <property type="molecule type" value="Genomic_DNA"/>
</dbReference>
<reference evidence="1 2" key="1">
    <citation type="submission" date="2022-06" db="EMBL/GenBank/DDBJ databases">
        <title>Sequencing the genomes of 1000 actinobacteria strains.</title>
        <authorList>
            <person name="Klenk H.-P."/>
        </authorList>
    </citation>
    <scope>NUCLEOTIDE SEQUENCE [LARGE SCALE GENOMIC DNA]</scope>
    <source>
        <strain evidence="1 2">DSM 41656</strain>
    </source>
</reference>
<dbReference type="InterPro" id="IPR012349">
    <property type="entry name" value="Split_barrel_FMN-bd"/>
</dbReference>
<evidence type="ECO:0000313" key="2">
    <source>
        <dbReference type="Proteomes" id="UP001206483"/>
    </source>
</evidence>
<gene>
    <name evidence="1" type="ORF">FHR36_001697</name>
</gene>
<proteinExistence type="predicted"/>
<dbReference type="RefSeq" id="WP_253795335.1">
    <property type="nucleotide sequence ID" value="NZ_BAAAUB010000129.1"/>
</dbReference>
<dbReference type="Proteomes" id="UP001206483">
    <property type="component" value="Unassembled WGS sequence"/>
</dbReference>
<organism evidence="1 2">
    <name type="scientific">Kitasatospora paracochleata</name>
    <dbReference type="NCBI Taxonomy" id="58354"/>
    <lineage>
        <taxon>Bacteria</taxon>
        <taxon>Bacillati</taxon>
        <taxon>Actinomycetota</taxon>
        <taxon>Actinomycetes</taxon>
        <taxon>Kitasatosporales</taxon>
        <taxon>Streptomycetaceae</taxon>
        <taxon>Kitasatospora</taxon>
    </lineage>
</organism>
<dbReference type="Gene3D" id="2.30.110.10">
    <property type="entry name" value="Electron Transport, Fmn-binding Protein, Chain A"/>
    <property type="match status" value="1"/>
</dbReference>
<sequence length="145" mass="15574">MDPDQRVETLSEAECRRLLGTVPLGRVVYTEHALPAVLPVAFRVAPDGRLVLALRSDSTTARALDGTVAAFQADLLDPEHRAGWSVLVHGRTELVRDRAELAELLRDGPRPWVGGQTPVYAVLTPELIGGRRLDAAPAGVGPEPS</sequence>
<evidence type="ECO:0000313" key="1">
    <source>
        <dbReference type="EMBL" id="MCP2308573.1"/>
    </source>
</evidence>
<accession>A0ABT1ITW4</accession>
<dbReference type="SUPFAM" id="SSF50475">
    <property type="entry name" value="FMN-binding split barrel"/>
    <property type="match status" value="1"/>
</dbReference>
<dbReference type="InterPro" id="IPR024747">
    <property type="entry name" value="Pyridox_Oxase-rel"/>
</dbReference>
<name>A0ABT1ITW4_9ACTN</name>